<dbReference type="InterPro" id="IPR050389">
    <property type="entry name" value="LysR-type_TF"/>
</dbReference>
<dbReference type="InterPro" id="IPR000847">
    <property type="entry name" value="LysR_HTH_N"/>
</dbReference>
<dbReference type="Gene3D" id="1.10.10.10">
    <property type="entry name" value="Winged helix-like DNA-binding domain superfamily/Winged helix DNA-binding domain"/>
    <property type="match status" value="1"/>
</dbReference>
<dbReference type="SUPFAM" id="SSF46785">
    <property type="entry name" value="Winged helix' DNA-binding domain"/>
    <property type="match status" value="1"/>
</dbReference>
<protein>
    <submittedName>
        <fullName evidence="6">LysR family transcription regulator protein</fullName>
    </submittedName>
</protein>
<dbReference type="PROSITE" id="PS50931">
    <property type="entry name" value="HTH_LYSR"/>
    <property type="match status" value="1"/>
</dbReference>
<proteinExistence type="inferred from homology"/>
<comment type="similarity">
    <text evidence="1">Belongs to the LysR transcriptional regulatory family.</text>
</comment>
<sequence length="311" mass="35117">MSRMKQMNIGAVDLNLLKTFIVIWELRSLTAAAERLHLTQPAVSHALRRLREMFDDPLFVRSTTSMVPTETAIRLHEPIARALGIIHEALHTHSSFDPATATRSFHLVMSDMSCSHVLPLLMEELAHAAPHVSIEVQQMAMENLGAAMRNGDIDLAFGYLPGLPEDCQSQLVLNDDYICMLRKEHPMVGQALTMENLLQLRYVYTNTNTTGHQLAEDVLRNAGVKRDFALRMPHFTVAPEIVRHTDLALFLPRSIAERHNLDGAFVLLDLPLEMPRIPVSLYTHTRFSADSGIQWLRSLLIEMFGREEIAP</sequence>
<keyword evidence="3" id="KW-0238">DNA-binding</keyword>
<evidence type="ECO:0000256" key="3">
    <source>
        <dbReference type="ARBA" id="ARBA00023125"/>
    </source>
</evidence>
<evidence type="ECO:0000259" key="5">
    <source>
        <dbReference type="PROSITE" id="PS50931"/>
    </source>
</evidence>
<evidence type="ECO:0000256" key="1">
    <source>
        <dbReference type="ARBA" id="ARBA00009437"/>
    </source>
</evidence>
<dbReference type="AlphaFoldDB" id="A0AAI9IGM5"/>
<dbReference type="Proteomes" id="UP000006772">
    <property type="component" value="Unassembled WGS sequence"/>
</dbReference>
<dbReference type="EMBL" id="AEEC02000006">
    <property type="protein sequence ID" value="EOA05635.1"/>
    <property type="molecule type" value="Genomic_DNA"/>
</dbReference>
<keyword evidence="2" id="KW-0805">Transcription regulation</keyword>
<dbReference type="CDD" id="cd08459">
    <property type="entry name" value="PBP2_DntR_NahR_LinR_like"/>
    <property type="match status" value="1"/>
</dbReference>
<dbReference type="Pfam" id="PF03466">
    <property type="entry name" value="LysR_substrate"/>
    <property type="match status" value="1"/>
</dbReference>
<dbReference type="PANTHER" id="PTHR30118:SF15">
    <property type="entry name" value="TRANSCRIPTIONAL REGULATORY PROTEIN"/>
    <property type="match status" value="1"/>
</dbReference>
<keyword evidence="4" id="KW-0804">Transcription</keyword>
<dbReference type="InterPro" id="IPR036390">
    <property type="entry name" value="WH_DNA-bd_sf"/>
</dbReference>
<dbReference type="InterPro" id="IPR005119">
    <property type="entry name" value="LysR_subst-bd"/>
</dbReference>
<dbReference type="PANTHER" id="PTHR30118">
    <property type="entry name" value="HTH-TYPE TRANSCRIPTIONAL REGULATOR LEUO-RELATED"/>
    <property type="match status" value="1"/>
</dbReference>
<dbReference type="InterPro" id="IPR036388">
    <property type="entry name" value="WH-like_DNA-bd_sf"/>
</dbReference>
<evidence type="ECO:0000256" key="4">
    <source>
        <dbReference type="ARBA" id="ARBA00023163"/>
    </source>
</evidence>
<organism evidence="6 7">
    <name type="scientific">Herbaspirillum frisingense GSF30</name>
    <dbReference type="NCBI Taxonomy" id="864073"/>
    <lineage>
        <taxon>Bacteria</taxon>
        <taxon>Pseudomonadati</taxon>
        <taxon>Pseudomonadota</taxon>
        <taxon>Betaproteobacteria</taxon>
        <taxon>Burkholderiales</taxon>
        <taxon>Oxalobacteraceae</taxon>
        <taxon>Herbaspirillum</taxon>
    </lineage>
</organism>
<dbReference type="Gene3D" id="3.40.190.10">
    <property type="entry name" value="Periplasmic binding protein-like II"/>
    <property type="match status" value="2"/>
</dbReference>
<evidence type="ECO:0000256" key="2">
    <source>
        <dbReference type="ARBA" id="ARBA00023015"/>
    </source>
</evidence>
<feature type="domain" description="HTH lysR-type" evidence="5">
    <location>
        <begin position="12"/>
        <end position="69"/>
    </location>
</feature>
<gene>
    <name evidence="6" type="ORF">HFRIS_006068</name>
</gene>
<dbReference type="SUPFAM" id="SSF53850">
    <property type="entry name" value="Periplasmic binding protein-like II"/>
    <property type="match status" value="1"/>
</dbReference>
<name>A0AAI9IGM5_9BURK</name>
<dbReference type="GO" id="GO:0003677">
    <property type="term" value="F:DNA binding"/>
    <property type="evidence" value="ECO:0007669"/>
    <property type="project" value="UniProtKB-KW"/>
</dbReference>
<dbReference type="Pfam" id="PF00126">
    <property type="entry name" value="HTH_1"/>
    <property type="match status" value="1"/>
</dbReference>
<accession>A0AAI9IGM5</accession>
<evidence type="ECO:0000313" key="6">
    <source>
        <dbReference type="EMBL" id="EOA05635.1"/>
    </source>
</evidence>
<comment type="caution">
    <text evidence="6">The sequence shown here is derived from an EMBL/GenBank/DDBJ whole genome shotgun (WGS) entry which is preliminary data.</text>
</comment>
<evidence type="ECO:0000313" key="7">
    <source>
        <dbReference type="Proteomes" id="UP000006772"/>
    </source>
</evidence>
<dbReference type="PRINTS" id="PR00039">
    <property type="entry name" value="HTHLYSR"/>
</dbReference>
<dbReference type="GO" id="GO:0003700">
    <property type="term" value="F:DNA-binding transcription factor activity"/>
    <property type="evidence" value="ECO:0007669"/>
    <property type="project" value="InterPro"/>
</dbReference>
<reference evidence="6 7" key="1">
    <citation type="journal article" date="2013" name="Front. Microbiol.">
        <title>The genome of the endophytic bacterium H. frisingense GSF30(T) identifies diverse strategies in the Herbaspirillum genus to interact with plants.</title>
        <authorList>
            <person name="Straub D."/>
            <person name="Rothballer M."/>
            <person name="Hartmann A."/>
            <person name="Ludewig U."/>
        </authorList>
    </citation>
    <scope>NUCLEOTIDE SEQUENCE [LARGE SCALE GENOMIC DNA]</scope>
    <source>
        <strain evidence="6 7">GSF30</strain>
    </source>
</reference>